<evidence type="ECO:0000256" key="11">
    <source>
        <dbReference type="RuleBase" id="RU003780"/>
    </source>
</evidence>
<name>A0A1T4K4D6_9FIRM</name>
<dbReference type="OrthoDB" id="9804372at2"/>
<keyword evidence="9" id="KW-0963">Cytoplasm</keyword>
<dbReference type="RefSeq" id="WP_078710748.1">
    <property type="nucleotide sequence ID" value="NZ_FUWY01000001.1"/>
</dbReference>
<evidence type="ECO:0000256" key="7">
    <source>
        <dbReference type="ARBA" id="ARBA00022801"/>
    </source>
</evidence>
<comment type="catalytic activity">
    <reaction evidence="1 9 11">
        <text>Hydrolyzes single-stranded DNA or mismatched double-stranded DNA and polynucleotides, releasing free uracil.</text>
        <dbReference type="EC" id="3.2.2.27"/>
    </reaction>
</comment>
<evidence type="ECO:0000313" key="13">
    <source>
        <dbReference type="EMBL" id="SJZ37291.1"/>
    </source>
</evidence>
<dbReference type="PANTHER" id="PTHR11264:SF0">
    <property type="entry name" value="URACIL-DNA GLYCOSYLASE"/>
    <property type="match status" value="1"/>
</dbReference>
<dbReference type="GO" id="GO:0005737">
    <property type="term" value="C:cytoplasm"/>
    <property type="evidence" value="ECO:0007669"/>
    <property type="project" value="UniProtKB-SubCell"/>
</dbReference>
<dbReference type="NCBIfam" id="TIGR00628">
    <property type="entry name" value="ung"/>
    <property type="match status" value="1"/>
</dbReference>
<dbReference type="InterPro" id="IPR005122">
    <property type="entry name" value="Uracil-DNA_glycosylase-like"/>
</dbReference>
<dbReference type="PROSITE" id="PS00130">
    <property type="entry name" value="U_DNA_GLYCOSYLASE"/>
    <property type="match status" value="1"/>
</dbReference>
<proteinExistence type="inferred from homology"/>
<gene>
    <name evidence="9" type="primary">ung</name>
    <name evidence="13" type="ORF">SAMN02745191_0301</name>
</gene>
<evidence type="ECO:0000256" key="3">
    <source>
        <dbReference type="ARBA" id="ARBA00008184"/>
    </source>
</evidence>
<dbReference type="InterPro" id="IPR036895">
    <property type="entry name" value="Uracil-DNA_glycosylase-like_sf"/>
</dbReference>
<dbReference type="InterPro" id="IPR002043">
    <property type="entry name" value="UDG_fam1"/>
</dbReference>
<dbReference type="SMART" id="SM00987">
    <property type="entry name" value="UreE_C"/>
    <property type="match status" value="1"/>
</dbReference>
<dbReference type="AlphaFoldDB" id="A0A1T4K4D6"/>
<dbReference type="GO" id="GO:0004844">
    <property type="term" value="F:uracil DNA N-glycosylase activity"/>
    <property type="evidence" value="ECO:0007669"/>
    <property type="project" value="UniProtKB-UniRule"/>
</dbReference>
<evidence type="ECO:0000313" key="14">
    <source>
        <dbReference type="Proteomes" id="UP000243297"/>
    </source>
</evidence>
<accession>A0A1T4K4D6</accession>
<dbReference type="SMART" id="SM00986">
    <property type="entry name" value="UDG"/>
    <property type="match status" value="1"/>
</dbReference>
<dbReference type="STRING" id="118967.SAMN02745191_0301"/>
<dbReference type="NCBIfam" id="NF003591">
    <property type="entry name" value="PRK05254.1-4"/>
    <property type="match status" value="1"/>
</dbReference>
<comment type="function">
    <text evidence="2 9 11">Excises uracil residues from the DNA which can arise as a result of misincorporation of dUMP residues by DNA polymerase or due to deamination of cytosine.</text>
</comment>
<evidence type="ECO:0000259" key="12">
    <source>
        <dbReference type="SMART" id="SM00986"/>
    </source>
</evidence>
<comment type="similarity">
    <text evidence="3 9 11">Belongs to the uracil-DNA glycosylase (UDG) superfamily. UNG family.</text>
</comment>
<organism evidence="13 14">
    <name type="scientific">Anaerorhabdus furcosa</name>
    <dbReference type="NCBI Taxonomy" id="118967"/>
    <lineage>
        <taxon>Bacteria</taxon>
        <taxon>Bacillati</taxon>
        <taxon>Bacillota</taxon>
        <taxon>Erysipelotrichia</taxon>
        <taxon>Erysipelotrichales</taxon>
        <taxon>Erysipelotrichaceae</taxon>
        <taxon>Anaerorhabdus</taxon>
    </lineage>
</organism>
<dbReference type="GO" id="GO:0097510">
    <property type="term" value="P:base-excision repair, AP site formation via deaminated base removal"/>
    <property type="evidence" value="ECO:0007669"/>
    <property type="project" value="TreeGrafter"/>
</dbReference>
<dbReference type="NCBIfam" id="NF003588">
    <property type="entry name" value="PRK05254.1-1"/>
    <property type="match status" value="1"/>
</dbReference>
<feature type="domain" description="Uracil-DNA glycosylase-like" evidence="12">
    <location>
        <begin position="47"/>
        <end position="207"/>
    </location>
</feature>
<dbReference type="PANTHER" id="PTHR11264">
    <property type="entry name" value="URACIL-DNA GLYCOSYLASE"/>
    <property type="match status" value="1"/>
</dbReference>
<dbReference type="Proteomes" id="UP000243297">
    <property type="component" value="Unassembled WGS sequence"/>
</dbReference>
<comment type="subcellular location">
    <subcellularLocation>
        <location evidence="9">Cytoplasm</location>
    </subcellularLocation>
</comment>
<dbReference type="Gene3D" id="3.40.470.10">
    <property type="entry name" value="Uracil-DNA glycosylase-like domain"/>
    <property type="match status" value="1"/>
</dbReference>
<evidence type="ECO:0000256" key="6">
    <source>
        <dbReference type="ARBA" id="ARBA00022763"/>
    </source>
</evidence>
<dbReference type="HAMAP" id="MF_00148">
    <property type="entry name" value="UDG"/>
    <property type="match status" value="1"/>
</dbReference>
<sequence>MFKNEWTPFLKEEFEKDYFKRLSAFIHEEYEHKKIYPIKQNVFAAFENTDFSDVKVVILGQDPYHQPNQAHGMCFSVQKGVAIPPSLLNIYKELYNDLGYPIAKHGYLMSWAKQGVFLLNTILTVEDSKPLSHKGKGWEIFTDEVIRKLNRREKPMVFILWGRNARDKKVLITNPNHLILEASHPSPLSAHTGFFQTKPFSKCNQFLEAHHQAPVMWKIED</sequence>
<dbReference type="InterPro" id="IPR018085">
    <property type="entry name" value="Ura-DNA_Glyclase_AS"/>
</dbReference>
<evidence type="ECO:0000256" key="2">
    <source>
        <dbReference type="ARBA" id="ARBA00002631"/>
    </source>
</evidence>
<evidence type="ECO:0000256" key="4">
    <source>
        <dbReference type="ARBA" id="ARBA00012030"/>
    </source>
</evidence>
<protein>
    <recommendedName>
        <fullName evidence="5 9">Uracil-DNA glycosylase</fullName>
        <shortName evidence="9">UDG</shortName>
        <ecNumber evidence="4 9">3.2.2.27</ecNumber>
    </recommendedName>
</protein>
<evidence type="ECO:0000256" key="8">
    <source>
        <dbReference type="ARBA" id="ARBA00023204"/>
    </source>
</evidence>
<evidence type="ECO:0000256" key="5">
    <source>
        <dbReference type="ARBA" id="ARBA00018429"/>
    </source>
</evidence>
<dbReference type="FunFam" id="3.40.470.10:FF:000001">
    <property type="entry name" value="Uracil-DNA glycosylase"/>
    <property type="match status" value="1"/>
</dbReference>
<dbReference type="SUPFAM" id="SSF52141">
    <property type="entry name" value="Uracil-DNA glycosylase-like"/>
    <property type="match status" value="1"/>
</dbReference>
<dbReference type="EC" id="3.2.2.27" evidence="4 9"/>
<keyword evidence="14" id="KW-1185">Reference proteome</keyword>
<evidence type="ECO:0000256" key="9">
    <source>
        <dbReference type="HAMAP-Rule" id="MF_00148"/>
    </source>
</evidence>
<keyword evidence="8 9" id="KW-0234">DNA repair</keyword>
<feature type="active site" description="Proton acceptor" evidence="9 10">
    <location>
        <position position="62"/>
    </location>
</feature>
<dbReference type="Pfam" id="PF03167">
    <property type="entry name" value="UDG"/>
    <property type="match status" value="1"/>
</dbReference>
<dbReference type="EMBL" id="FUWY01000001">
    <property type="protein sequence ID" value="SJZ37291.1"/>
    <property type="molecule type" value="Genomic_DNA"/>
</dbReference>
<reference evidence="14" key="1">
    <citation type="submission" date="2017-02" db="EMBL/GenBank/DDBJ databases">
        <authorList>
            <person name="Varghese N."/>
            <person name="Submissions S."/>
        </authorList>
    </citation>
    <scope>NUCLEOTIDE SEQUENCE [LARGE SCALE GENOMIC DNA]</scope>
    <source>
        <strain evidence="14">ATCC 25662</strain>
    </source>
</reference>
<evidence type="ECO:0000256" key="10">
    <source>
        <dbReference type="PROSITE-ProRule" id="PRU10072"/>
    </source>
</evidence>
<keyword evidence="7 9" id="KW-0378">Hydrolase</keyword>
<dbReference type="NCBIfam" id="NF003589">
    <property type="entry name" value="PRK05254.1-2"/>
    <property type="match status" value="1"/>
</dbReference>
<dbReference type="NCBIfam" id="NF003592">
    <property type="entry name" value="PRK05254.1-5"/>
    <property type="match status" value="1"/>
</dbReference>
<keyword evidence="6 9" id="KW-0227">DNA damage</keyword>
<dbReference type="CDD" id="cd10027">
    <property type="entry name" value="UDG-F1-like"/>
    <property type="match status" value="1"/>
</dbReference>
<evidence type="ECO:0000256" key="1">
    <source>
        <dbReference type="ARBA" id="ARBA00001400"/>
    </source>
</evidence>